<dbReference type="GO" id="GO:0016020">
    <property type="term" value="C:membrane"/>
    <property type="evidence" value="ECO:0007669"/>
    <property type="project" value="UniProtKB-SubCell"/>
</dbReference>
<reference evidence="7" key="1">
    <citation type="journal article" date="2017" name="Nature">
        <title>The genome of Chenopodium quinoa.</title>
        <authorList>
            <person name="Jarvis D.E."/>
            <person name="Ho Y.S."/>
            <person name="Lightfoot D.J."/>
            <person name="Schmoeckel S.M."/>
            <person name="Li B."/>
            <person name="Borm T.J.A."/>
            <person name="Ohyanagi H."/>
            <person name="Mineta K."/>
            <person name="Michell C.T."/>
            <person name="Saber N."/>
            <person name="Kharbatia N.M."/>
            <person name="Rupper R.R."/>
            <person name="Sharp A.R."/>
            <person name="Dally N."/>
            <person name="Boughton B.A."/>
            <person name="Woo Y.H."/>
            <person name="Gao G."/>
            <person name="Schijlen E.G.W.M."/>
            <person name="Guo X."/>
            <person name="Momin A.A."/>
            <person name="Negrao S."/>
            <person name="Al-Babili S."/>
            <person name="Gehring C."/>
            <person name="Roessner U."/>
            <person name="Jung C."/>
            <person name="Murphy K."/>
            <person name="Arold S.T."/>
            <person name="Gojobori T."/>
            <person name="van der Linden C.G."/>
            <person name="van Loo E.N."/>
            <person name="Jellen E.N."/>
            <person name="Maughan P.J."/>
            <person name="Tester M."/>
        </authorList>
    </citation>
    <scope>NUCLEOTIDE SEQUENCE [LARGE SCALE GENOMIC DNA]</scope>
    <source>
        <strain evidence="7">cv. PI 614886</strain>
    </source>
</reference>
<dbReference type="AlphaFoldDB" id="A0A803NF25"/>
<keyword evidence="4 6" id="KW-0472">Membrane</keyword>
<dbReference type="Gramene" id="AUR62044731-RA">
    <property type="protein sequence ID" value="AUR62044731-RA:cds"/>
    <property type="gene ID" value="AUR62044731"/>
</dbReference>
<reference evidence="7" key="2">
    <citation type="submission" date="2021-03" db="UniProtKB">
        <authorList>
            <consortium name="EnsemblPlants"/>
        </authorList>
    </citation>
    <scope>IDENTIFICATION</scope>
</reference>
<gene>
    <name evidence="7" type="primary">LOC110688797</name>
</gene>
<dbReference type="EnsemblPlants" id="AUR62044731-RA">
    <property type="protein sequence ID" value="AUR62044731-RA:cds"/>
    <property type="gene ID" value="AUR62044731"/>
</dbReference>
<feature type="region of interest" description="Disordered" evidence="5">
    <location>
        <begin position="1"/>
        <end position="44"/>
    </location>
</feature>
<evidence type="ECO:0000256" key="1">
    <source>
        <dbReference type="ARBA" id="ARBA00004141"/>
    </source>
</evidence>
<organism evidence="7 8">
    <name type="scientific">Chenopodium quinoa</name>
    <name type="common">Quinoa</name>
    <dbReference type="NCBI Taxonomy" id="63459"/>
    <lineage>
        <taxon>Eukaryota</taxon>
        <taxon>Viridiplantae</taxon>
        <taxon>Streptophyta</taxon>
        <taxon>Embryophyta</taxon>
        <taxon>Tracheophyta</taxon>
        <taxon>Spermatophyta</taxon>
        <taxon>Magnoliopsida</taxon>
        <taxon>eudicotyledons</taxon>
        <taxon>Gunneridae</taxon>
        <taxon>Pentapetalae</taxon>
        <taxon>Caryophyllales</taxon>
        <taxon>Chenopodiaceae</taxon>
        <taxon>Chenopodioideae</taxon>
        <taxon>Atripliceae</taxon>
        <taxon>Chenopodium</taxon>
    </lineage>
</organism>
<proteinExistence type="predicted"/>
<dbReference type="GeneID" id="110688797"/>
<feature type="transmembrane region" description="Helical" evidence="6">
    <location>
        <begin position="450"/>
        <end position="468"/>
    </location>
</feature>
<dbReference type="SMR" id="A0A803NF25"/>
<feature type="transmembrane region" description="Helical" evidence="6">
    <location>
        <begin position="143"/>
        <end position="161"/>
    </location>
</feature>
<comment type="subcellular location">
    <subcellularLocation>
        <location evidence="1">Membrane</location>
        <topology evidence="1">Multi-pass membrane protein</topology>
    </subcellularLocation>
</comment>
<keyword evidence="2 6" id="KW-0812">Transmembrane</keyword>
<evidence type="ECO:0008006" key="9">
    <source>
        <dbReference type="Google" id="ProtNLM"/>
    </source>
</evidence>
<name>A0A803NF25_CHEQI</name>
<evidence type="ECO:0000256" key="5">
    <source>
        <dbReference type="SAM" id="MobiDB-lite"/>
    </source>
</evidence>
<dbReference type="RefSeq" id="XP_021721247.1">
    <property type="nucleotide sequence ID" value="XM_021865555.1"/>
</dbReference>
<feature type="transmembrane region" description="Helical" evidence="6">
    <location>
        <begin position="356"/>
        <end position="379"/>
    </location>
</feature>
<dbReference type="OrthoDB" id="5296287at2759"/>
<feature type="transmembrane region" description="Helical" evidence="6">
    <location>
        <begin position="173"/>
        <end position="191"/>
    </location>
</feature>
<keyword evidence="8" id="KW-1185">Reference proteome</keyword>
<feature type="transmembrane region" description="Helical" evidence="6">
    <location>
        <begin position="386"/>
        <end position="406"/>
    </location>
</feature>
<dbReference type="Gene3D" id="1.20.1250.20">
    <property type="entry name" value="MFS general substrate transporter like domains"/>
    <property type="match status" value="2"/>
</dbReference>
<dbReference type="KEGG" id="cqi:110688797"/>
<evidence type="ECO:0000256" key="6">
    <source>
        <dbReference type="SAM" id="Phobius"/>
    </source>
</evidence>
<feature type="transmembrane region" description="Helical" evidence="6">
    <location>
        <begin position="328"/>
        <end position="350"/>
    </location>
</feature>
<evidence type="ECO:0000256" key="4">
    <source>
        <dbReference type="ARBA" id="ARBA00023136"/>
    </source>
</evidence>
<feature type="transmembrane region" description="Helical" evidence="6">
    <location>
        <begin position="418"/>
        <end position="438"/>
    </location>
</feature>
<evidence type="ECO:0000256" key="2">
    <source>
        <dbReference type="ARBA" id="ARBA00022692"/>
    </source>
</evidence>
<keyword evidence="3 6" id="KW-1133">Transmembrane helix</keyword>
<accession>A0A803NF25</accession>
<dbReference type="SUPFAM" id="SSF103473">
    <property type="entry name" value="MFS general substrate transporter"/>
    <property type="match status" value="1"/>
</dbReference>
<dbReference type="GO" id="GO:0022857">
    <property type="term" value="F:transmembrane transporter activity"/>
    <property type="evidence" value="ECO:0007669"/>
    <property type="project" value="InterPro"/>
</dbReference>
<dbReference type="InterPro" id="IPR005828">
    <property type="entry name" value="MFS_sugar_transport-like"/>
</dbReference>
<dbReference type="Pfam" id="PF00083">
    <property type="entry name" value="Sugar_tr"/>
    <property type="match status" value="2"/>
</dbReference>
<protein>
    <recommendedName>
        <fullName evidence="9">Major facilitator superfamily (MFS) profile domain-containing protein</fullName>
    </recommendedName>
</protein>
<dbReference type="Proteomes" id="UP000596660">
    <property type="component" value="Unplaced"/>
</dbReference>
<evidence type="ECO:0000313" key="8">
    <source>
        <dbReference type="Proteomes" id="UP000596660"/>
    </source>
</evidence>
<dbReference type="PANTHER" id="PTHR24064">
    <property type="entry name" value="SOLUTE CARRIER FAMILY 22 MEMBER"/>
    <property type="match status" value="1"/>
</dbReference>
<feature type="transmembrane region" description="Helical" evidence="6">
    <location>
        <begin position="474"/>
        <end position="492"/>
    </location>
</feature>
<evidence type="ECO:0000256" key="3">
    <source>
        <dbReference type="ARBA" id="ARBA00022989"/>
    </source>
</evidence>
<sequence>MAEQDYQSDKDKVAPLSAEEGIKGSQIPDIDEQDDGSDSKKKAPLSVEEVIEGSLGRMNCSQMVQAFLASVLPMFDNQQTFISVFTDAQSKWHCISDIRIGSSCTSSSNICNLSKSEWAWTGNKHNTIISHWDLQCASSFIKGLPATSFFMGCLLGGYVLASLGDSSLGRKNLLCLSCLVMSLASFASAFSPNIWVYSVLRFIAGVGRVSITISSFCPSVGEGWQAVERTNCNDWFPLLNNGIVILVGFSLPDSKFLMEHPLSMWLFMMGRPMEAVNVLKSIGSLDDHISSMLPNILEFNQGIPSNNGKNPFSSMKILVKRKWAIRRLIVTMVLSFGVGMMYFGMLLGVGGLGLNIYLSSTFNALLFLSSCLLTFLFWIPRCNRRSSVLGFCTISGAAGIIPITFGHHHKGIHVGLELIALFCACMVFNILFMYVVELFPTCIRNTAASLSRQALLLASVFVPVLVVIGRSNQLFSHAVFGVTILLCGLLVISLPETKGKVLCDGMEEQEAQDKDAACVPKL</sequence>
<dbReference type="InterPro" id="IPR036259">
    <property type="entry name" value="MFS_trans_sf"/>
</dbReference>
<evidence type="ECO:0000313" key="7">
    <source>
        <dbReference type="EnsemblPlants" id="AUR62044731-RA:cds"/>
    </source>
</evidence>